<keyword evidence="2" id="KW-1185">Reference proteome</keyword>
<sequence length="80" mass="9224">MKQIVLETILRLSNEKIENGTFPTHVLWIDLRKELSNKIMGAIDQLIKEGKLKAGHTLNDRYLKPIPPDTLKNEERNKCA</sequence>
<comment type="caution">
    <text evidence="1">The sequence shown here is derived from an EMBL/GenBank/DDBJ whole genome shotgun (WGS) entry which is preliminary data.</text>
</comment>
<dbReference type="Proteomes" id="UP000732105">
    <property type="component" value="Unassembled WGS sequence"/>
</dbReference>
<dbReference type="RefSeq" id="WP_171597486.1">
    <property type="nucleotide sequence ID" value="NZ_RZNH01000058.1"/>
</dbReference>
<gene>
    <name evidence="1" type="ORF">ELS83_20725</name>
</gene>
<evidence type="ECO:0000313" key="1">
    <source>
        <dbReference type="EMBL" id="NOU62227.1"/>
    </source>
</evidence>
<protein>
    <submittedName>
        <fullName evidence="1">Uncharacterized protein</fullName>
    </submittedName>
</protein>
<organism evidence="1 2">
    <name type="scientific">Marinifilum caeruleilacunae</name>
    <dbReference type="NCBI Taxonomy" id="2499076"/>
    <lineage>
        <taxon>Bacteria</taxon>
        <taxon>Pseudomonadati</taxon>
        <taxon>Bacteroidota</taxon>
        <taxon>Bacteroidia</taxon>
        <taxon>Marinilabiliales</taxon>
        <taxon>Marinifilaceae</taxon>
    </lineage>
</organism>
<name>A0ABX1X1J0_9BACT</name>
<evidence type="ECO:0000313" key="2">
    <source>
        <dbReference type="Proteomes" id="UP000732105"/>
    </source>
</evidence>
<reference evidence="1 2" key="1">
    <citation type="submission" date="2018-12" db="EMBL/GenBank/DDBJ databases">
        <title>Marinifilum JC070 sp. nov., a marine bacterium isolated from Yongle Blue Hole in the South China Sea.</title>
        <authorList>
            <person name="Fu T."/>
        </authorList>
    </citation>
    <scope>NUCLEOTIDE SEQUENCE [LARGE SCALE GENOMIC DNA]</scope>
    <source>
        <strain evidence="1 2">JC070</strain>
    </source>
</reference>
<proteinExistence type="predicted"/>
<dbReference type="EMBL" id="RZNH01000058">
    <property type="protein sequence ID" value="NOU62227.1"/>
    <property type="molecule type" value="Genomic_DNA"/>
</dbReference>
<accession>A0ABX1X1J0</accession>